<dbReference type="SUPFAM" id="SSF55846">
    <property type="entry name" value="N-acetylmuramoyl-L-alanine amidase-like"/>
    <property type="match status" value="1"/>
</dbReference>
<sequence length="344" mass="36457">MATPLTASRLLKALRDEGLVVHEVRSWRTHNRNAKGPWGPMHGVMIHHTATEGTDSSVDLCYDGRSDLPGPLCHGVIDKKGEVHLVGNGRANHAGLGDRDVLRAVINEDAELPKDNDADTDGNRHFYGFECINSGDGKDPWPEEQRIAIEKVSAAICRAHRWSERSVIGHKEWQPGKVDPRGIVMGDLRGLIKKRLAKAAEGAPDADGSEQVPPKPQHPPYEPFPGRVLPVGGPQPGDHGDGRTAGGRGLRPLQGRPRPGVDRGGPHVVRGLAAQARLPWQGCGRGAGPGQLGTTAGAQLVTHDGLLALDTPRPGGPPPQRSARLFMGVPASAAAAAEEPVVSA</sequence>
<accession>A0A640THX6</accession>
<feature type="domain" description="N-acetylmuramoyl-L-alanine amidase" evidence="2">
    <location>
        <begin position="27"/>
        <end position="181"/>
    </location>
</feature>
<dbReference type="GO" id="GO:0009253">
    <property type="term" value="P:peptidoglycan catabolic process"/>
    <property type="evidence" value="ECO:0007669"/>
    <property type="project" value="InterPro"/>
</dbReference>
<feature type="region of interest" description="Disordered" evidence="1">
    <location>
        <begin position="199"/>
        <end position="265"/>
    </location>
</feature>
<organism evidence="3 4">
    <name type="scientific">Streptomyces nigrescens</name>
    <dbReference type="NCBI Taxonomy" id="1920"/>
    <lineage>
        <taxon>Bacteria</taxon>
        <taxon>Bacillati</taxon>
        <taxon>Actinomycetota</taxon>
        <taxon>Actinomycetes</taxon>
        <taxon>Kitasatosporales</taxon>
        <taxon>Streptomycetaceae</taxon>
        <taxon>Streptomyces</taxon>
    </lineage>
</organism>
<evidence type="ECO:0000259" key="2">
    <source>
        <dbReference type="SMART" id="SM00644"/>
    </source>
</evidence>
<evidence type="ECO:0000313" key="3">
    <source>
        <dbReference type="EMBL" id="GFE22612.1"/>
    </source>
</evidence>
<dbReference type="InterPro" id="IPR036505">
    <property type="entry name" value="Amidase/PGRP_sf"/>
</dbReference>
<dbReference type="SMART" id="SM00644">
    <property type="entry name" value="Ami_2"/>
    <property type="match status" value="1"/>
</dbReference>
<dbReference type="EMBL" id="BLIP01000001">
    <property type="protein sequence ID" value="GFE22612.1"/>
    <property type="molecule type" value="Genomic_DNA"/>
</dbReference>
<name>A0A640THX6_STRNI</name>
<proteinExistence type="predicted"/>
<reference evidence="3 4" key="1">
    <citation type="submission" date="2019-12" db="EMBL/GenBank/DDBJ databases">
        <title>Whole genome shotgun sequence of Streptomyces libani subsp. libani NBRC 13452.</title>
        <authorList>
            <person name="Ichikawa N."/>
            <person name="Kimura A."/>
            <person name="Kitahashi Y."/>
            <person name="Komaki H."/>
            <person name="Tamura T."/>
        </authorList>
    </citation>
    <scope>NUCLEOTIDE SEQUENCE [LARGE SCALE GENOMIC DNA]</scope>
    <source>
        <strain evidence="3 4">NBRC 13452</strain>
    </source>
</reference>
<evidence type="ECO:0000256" key="1">
    <source>
        <dbReference type="SAM" id="MobiDB-lite"/>
    </source>
</evidence>
<gene>
    <name evidence="3" type="ORF">Sliba_30650</name>
</gene>
<feature type="compositionally biased region" description="Pro residues" evidence="1">
    <location>
        <begin position="213"/>
        <end position="223"/>
    </location>
</feature>
<dbReference type="CDD" id="cd06583">
    <property type="entry name" value="PGRP"/>
    <property type="match status" value="1"/>
</dbReference>
<comment type="caution">
    <text evidence="3">The sequence shown here is derived from an EMBL/GenBank/DDBJ whole genome shotgun (WGS) entry which is preliminary data.</text>
</comment>
<dbReference type="GO" id="GO:0008745">
    <property type="term" value="F:N-acetylmuramoyl-L-alanine amidase activity"/>
    <property type="evidence" value="ECO:0007669"/>
    <property type="project" value="InterPro"/>
</dbReference>
<dbReference type="Gene3D" id="3.40.80.10">
    <property type="entry name" value="Peptidoglycan recognition protein-like"/>
    <property type="match status" value="1"/>
</dbReference>
<dbReference type="Pfam" id="PF01510">
    <property type="entry name" value="Amidase_2"/>
    <property type="match status" value="1"/>
</dbReference>
<dbReference type="Proteomes" id="UP000429552">
    <property type="component" value="Unassembled WGS sequence"/>
</dbReference>
<evidence type="ECO:0000313" key="4">
    <source>
        <dbReference type="Proteomes" id="UP000429552"/>
    </source>
</evidence>
<protein>
    <recommendedName>
        <fullName evidence="2">N-acetylmuramoyl-L-alanine amidase domain-containing protein</fullName>
    </recommendedName>
</protein>
<dbReference type="InterPro" id="IPR002502">
    <property type="entry name" value="Amidase_domain"/>
</dbReference>
<dbReference type="AlphaFoldDB" id="A0A640THX6"/>